<dbReference type="PANTHER" id="PTHR35184:SF1">
    <property type="entry name" value="INTEGRAL MEMBRANE PROTEIN"/>
    <property type="match status" value="1"/>
</dbReference>
<feature type="transmembrane region" description="Helical" evidence="1">
    <location>
        <begin position="162"/>
        <end position="181"/>
    </location>
</feature>
<evidence type="ECO:0000256" key="1">
    <source>
        <dbReference type="SAM" id="Phobius"/>
    </source>
</evidence>
<evidence type="ECO:0000313" key="3">
    <source>
        <dbReference type="Proteomes" id="UP001447188"/>
    </source>
</evidence>
<feature type="transmembrane region" description="Helical" evidence="1">
    <location>
        <begin position="66"/>
        <end position="87"/>
    </location>
</feature>
<feature type="transmembrane region" description="Helical" evidence="1">
    <location>
        <begin position="99"/>
        <end position="119"/>
    </location>
</feature>
<comment type="caution">
    <text evidence="2">The sequence shown here is derived from an EMBL/GenBank/DDBJ whole genome shotgun (WGS) entry which is preliminary data.</text>
</comment>
<name>A0ABR3GDP3_9PEZI</name>
<keyword evidence="1" id="KW-1133">Transmembrane helix</keyword>
<evidence type="ECO:0000313" key="2">
    <source>
        <dbReference type="EMBL" id="KAL0633978.1"/>
    </source>
</evidence>
<dbReference type="EMBL" id="JBBBZM010000107">
    <property type="protein sequence ID" value="KAL0633978.1"/>
    <property type="molecule type" value="Genomic_DNA"/>
</dbReference>
<keyword evidence="3" id="KW-1185">Reference proteome</keyword>
<accession>A0ABR3GDP3</accession>
<proteinExistence type="predicted"/>
<dbReference type="PANTHER" id="PTHR35184">
    <property type="entry name" value="YALI0C10208P"/>
    <property type="match status" value="1"/>
</dbReference>
<protein>
    <submittedName>
        <fullName evidence="2">Uncharacterized protein</fullName>
    </submittedName>
</protein>
<gene>
    <name evidence="2" type="ORF">Q9L58_007078</name>
</gene>
<sequence>MNFAQRIARAFHPRFYTSKPFQYCFIAYYFSLLPIIIMVITTTVQASTSTDSSVLNTSLIIRKFSSVWFMIFVVAPIPIVLISKFTSSSEQNFGKKGSLMTKVIIVLVVAVVLSNSHPIPSRFVRTLHRTNTIAGLSTAVRISGTLAPMRPANHPFWFETRAAFYVFLGILEVFAVALYTVTEIDQRFFVPGKAEREAEEKNIGMRPTGISSQV</sequence>
<feature type="transmembrane region" description="Helical" evidence="1">
    <location>
        <begin position="21"/>
        <end position="46"/>
    </location>
</feature>
<dbReference type="Proteomes" id="UP001447188">
    <property type="component" value="Unassembled WGS sequence"/>
</dbReference>
<organism evidence="2 3">
    <name type="scientific">Discina gigas</name>
    <dbReference type="NCBI Taxonomy" id="1032678"/>
    <lineage>
        <taxon>Eukaryota</taxon>
        <taxon>Fungi</taxon>
        <taxon>Dikarya</taxon>
        <taxon>Ascomycota</taxon>
        <taxon>Pezizomycotina</taxon>
        <taxon>Pezizomycetes</taxon>
        <taxon>Pezizales</taxon>
        <taxon>Discinaceae</taxon>
        <taxon>Discina</taxon>
    </lineage>
</organism>
<keyword evidence="1" id="KW-0812">Transmembrane</keyword>
<reference evidence="2 3" key="1">
    <citation type="submission" date="2024-02" db="EMBL/GenBank/DDBJ databases">
        <title>Discinaceae phylogenomics.</title>
        <authorList>
            <person name="Dirks A.C."/>
            <person name="James T.Y."/>
        </authorList>
    </citation>
    <scope>NUCLEOTIDE SEQUENCE [LARGE SCALE GENOMIC DNA]</scope>
    <source>
        <strain evidence="2 3">ACD0624</strain>
    </source>
</reference>
<keyword evidence="1" id="KW-0472">Membrane</keyword>